<dbReference type="EMBL" id="BMAT01012393">
    <property type="protein sequence ID" value="GFR91456.1"/>
    <property type="molecule type" value="Genomic_DNA"/>
</dbReference>
<evidence type="ECO:0000313" key="3">
    <source>
        <dbReference type="Proteomes" id="UP000762676"/>
    </source>
</evidence>
<proteinExistence type="predicted"/>
<feature type="compositionally biased region" description="Polar residues" evidence="1">
    <location>
        <begin position="216"/>
        <end position="228"/>
    </location>
</feature>
<protein>
    <submittedName>
        <fullName evidence="2">Uncharacterized protein</fullName>
    </submittedName>
</protein>
<sequence length="541" mass="59641">MGIFDEMENFIIDHFSVTKRHNVQQTIEITNTGAGRQRSEQTSSGQVSRSGPGGQQVSQQVVSLTHQGQVATEHLPSSAVRVPSSGSASVSSSPITGDRPNWTEARVRSDDRRHPPAALENLSQPPTSHRPQHAERDATQTSPFFRELLSWGERTSNTMGLTEQQRSTQTSENESHGSPHIERAPFRSPQLERICFRSPQLDRFRVPSSPVRTHRTSWIEQSSMSSRSPGARRSYSLEQVASPPGLRRTARQATSTEHARNSQCEALPPTPPLRQEREVQRTTPQSENLPPNSPFRTERPRLPSAPLIPHGRSSPTASCTLHLVNEARSPQSENQINAAISGESPPSPRLPQSCSSTLISVSSMGNLQDPSAAGITIRTVSKPKLVRLRSEPCSPSFTTGNEDINCCSAHSAGVGRQGATDSRISRRRREELKRSQSFEARSPSCQEALWMGINMPSQVVITRPQLCRARLNRKHLSLHLEGKPDHAFTLNANFIFHETANSALPTNSIVVISVARGDQAFANIFGNMPKTLAYLKYQANQ</sequence>
<keyword evidence="3" id="KW-1185">Reference proteome</keyword>
<feature type="region of interest" description="Disordered" evidence="1">
    <location>
        <begin position="29"/>
        <end position="60"/>
    </location>
</feature>
<feature type="compositionally biased region" description="Basic and acidic residues" evidence="1">
    <location>
        <begin position="173"/>
        <end position="185"/>
    </location>
</feature>
<feature type="region of interest" description="Disordered" evidence="1">
    <location>
        <begin position="417"/>
        <end position="438"/>
    </location>
</feature>
<feature type="region of interest" description="Disordered" evidence="1">
    <location>
        <begin position="155"/>
        <end position="191"/>
    </location>
</feature>
<feature type="compositionally biased region" description="Low complexity" evidence="1">
    <location>
        <begin position="76"/>
        <end position="94"/>
    </location>
</feature>
<dbReference type="Proteomes" id="UP000762676">
    <property type="component" value="Unassembled WGS sequence"/>
</dbReference>
<evidence type="ECO:0000313" key="2">
    <source>
        <dbReference type="EMBL" id="GFR91456.1"/>
    </source>
</evidence>
<evidence type="ECO:0000256" key="1">
    <source>
        <dbReference type="SAM" id="MobiDB-lite"/>
    </source>
</evidence>
<dbReference type="AlphaFoldDB" id="A0AAV4H249"/>
<name>A0AAV4H249_9GAST</name>
<comment type="caution">
    <text evidence="2">The sequence shown here is derived from an EMBL/GenBank/DDBJ whole genome shotgun (WGS) entry which is preliminary data.</text>
</comment>
<organism evidence="2 3">
    <name type="scientific">Elysia marginata</name>
    <dbReference type="NCBI Taxonomy" id="1093978"/>
    <lineage>
        <taxon>Eukaryota</taxon>
        <taxon>Metazoa</taxon>
        <taxon>Spiralia</taxon>
        <taxon>Lophotrochozoa</taxon>
        <taxon>Mollusca</taxon>
        <taxon>Gastropoda</taxon>
        <taxon>Heterobranchia</taxon>
        <taxon>Euthyneura</taxon>
        <taxon>Panpulmonata</taxon>
        <taxon>Sacoglossa</taxon>
        <taxon>Placobranchoidea</taxon>
        <taxon>Plakobranchidae</taxon>
        <taxon>Elysia</taxon>
    </lineage>
</organism>
<gene>
    <name evidence="2" type="ORF">ElyMa_006176400</name>
</gene>
<accession>A0AAV4H249</accession>
<feature type="compositionally biased region" description="Polar residues" evidence="1">
    <location>
        <begin position="251"/>
        <end position="264"/>
    </location>
</feature>
<feature type="compositionally biased region" description="Polar residues" evidence="1">
    <location>
        <begin position="155"/>
        <end position="172"/>
    </location>
</feature>
<feature type="region of interest" description="Disordered" evidence="1">
    <location>
        <begin position="74"/>
        <end position="142"/>
    </location>
</feature>
<feature type="compositionally biased region" description="Basic and acidic residues" evidence="1">
    <location>
        <begin position="105"/>
        <end position="114"/>
    </location>
</feature>
<feature type="compositionally biased region" description="Low complexity" evidence="1">
    <location>
        <begin position="43"/>
        <end position="60"/>
    </location>
</feature>
<feature type="compositionally biased region" description="Polar residues" evidence="1">
    <location>
        <begin position="281"/>
        <end position="290"/>
    </location>
</feature>
<feature type="region of interest" description="Disordered" evidence="1">
    <location>
        <begin position="206"/>
        <end position="317"/>
    </location>
</feature>
<reference evidence="2 3" key="1">
    <citation type="journal article" date="2021" name="Elife">
        <title>Chloroplast acquisition without the gene transfer in kleptoplastic sea slugs, Plakobranchus ocellatus.</title>
        <authorList>
            <person name="Maeda T."/>
            <person name="Takahashi S."/>
            <person name="Yoshida T."/>
            <person name="Shimamura S."/>
            <person name="Takaki Y."/>
            <person name="Nagai Y."/>
            <person name="Toyoda A."/>
            <person name="Suzuki Y."/>
            <person name="Arimoto A."/>
            <person name="Ishii H."/>
            <person name="Satoh N."/>
            <person name="Nishiyama T."/>
            <person name="Hasebe M."/>
            <person name="Maruyama T."/>
            <person name="Minagawa J."/>
            <person name="Obokata J."/>
            <person name="Shigenobu S."/>
        </authorList>
    </citation>
    <scope>NUCLEOTIDE SEQUENCE [LARGE SCALE GENOMIC DNA]</scope>
</reference>